<dbReference type="InterPro" id="IPR036291">
    <property type="entry name" value="NAD(P)-bd_dom_sf"/>
</dbReference>
<name>A0A517XVM0_9BACT</name>
<dbReference type="RefSeq" id="WP_145240603.1">
    <property type="nucleotide sequence ID" value="NZ_CP036273.1"/>
</dbReference>
<dbReference type="PANTHER" id="PTHR48079:SF6">
    <property type="entry name" value="NAD(P)-BINDING DOMAIN-CONTAINING PROTEIN-RELATED"/>
    <property type="match status" value="1"/>
</dbReference>
<dbReference type="GO" id="GO:0004029">
    <property type="term" value="F:aldehyde dehydrogenase (NAD+) activity"/>
    <property type="evidence" value="ECO:0007669"/>
    <property type="project" value="TreeGrafter"/>
</dbReference>
<keyword evidence="3" id="KW-1185">Reference proteome</keyword>
<accession>A0A517XVM0</accession>
<reference evidence="2 3" key="1">
    <citation type="submission" date="2019-02" db="EMBL/GenBank/DDBJ databases">
        <title>Deep-cultivation of Planctomycetes and their phenomic and genomic characterization uncovers novel biology.</title>
        <authorList>
            <person name="Wiegand S."/>
            <person name="Jogler M."/>
            <person name="Boedeker C."/>
            <person name="Pinto D."/>
            <person name="Vollmers J."/>
            <person name="Rivas-Marin E."/>
            <person name="Kohn T."/>
            <person name="Peeters S.H."/>
            <person name="Heuer A."/>
            <person name="Rast P."/>
            <person name="Oberbeckmann S."/>
            <person name="Bunk B."/>
            <person name="Jeske O."/>
            <person name="Meyerdierks A."/>
            <person name="Storesund J.E."/>
            <person name="Kallscheuer N."/>
            <person name="Luecker S."/>
            <person name="Lage O.M."/>
            <person name="Pohl T."/>
            <person name="Merkel B.J."/>
            <person name="Hornburger P."/>
            <person name="Mueller R.-W."/>
            <person name="Bruemmer F."/>
            <person name="Labrenz M."/>
            <person name="Spormann A.M."/>
            <person name="Op den Camp H."/>
            <person name="Overmann J."/>
            <person name="Amann R."/>
            <person name="Jetten M.S.M."/>
            <person name="Mascher T."/>
            <person name="Medema M.H."/>
            <person name="Devos D.P."/>
            <person name="Kaster A.-K."/>
            <person name="Ovreas L."/>
            <person name="Rohde M."/>
            <person name="Galperin M.Y."/>
            <person name="Jogler C."/>
        </authorList>
    </citation>
    <scope>NUCLEOTIDE SEQUENCE [LARGE SCALE GENOMIC DNA]</scope>
    <source>
        <strain evidence="2 3">ETA_A1</strain>
    </source>
</reference>
<dbReference type="PANTHER" id="PTHR48079">
    <property type="entry name" value="PROTEIN YEEZ"/>
    <property type="match status" value="1"/>
</dbReference>
<feature type="domain" description="NAD-dependent epimerase/dehydratase" evidence="1">
    <location>
        <begin position="13"/>
        <end position="89"/>
    </location>
</feature>
<evidence type="ECO:0000313" key="3">
    <source>
        <dbReference type="Proteomes" id="UP000319576"/>
    </source>
</evidence>
<dbReference type="Gene3D" id="3.40.50.720">
    <property type="entry name" value="NAD(P)-binding Rossmann-like Domain"/>
    <property type="match status" value="2"/>
</dbReference>
<evidence type="ECO:0000313" key="2">
    <source>
        <dbReference type="EMBL" id="QDU21558.1"/>
    </source>
</evidence>
<evidence type="ECO:0000259" key="1">
    <source>
        <dbReference type="Pfam" id="PF01370"/>
    </source>
</evidence>
<dbReference type="KEGG" id="uli:ETAA1_35270"/>
<dbReference type="Pfam" id="PF01370">
    <property type="entry name" value="Epimerase"/>
    <property type="match status" value="1"/>
</dbReference>
<dbReference type="OrthoDB" id="9801785at2"/>
<gene>
    <name evidence="2" type="ORF">ETAA1_35270</name>
</gene>
<protein>
    <submittedName>
        <fullName evidence="2">NAD dependent epimerase/dehydratase family protein</fullName>
    </submittedName>
</protein>
<dbReference type="AlphaFoldDB" id="A0A517XVM0"/>
<dbReference type="InterPro" id="IPR001509">
    <property type="entry name" value="Epimerase_deHydtase"/>
</dbReference>
<dbReference type="EMBL" id="CP036273">
    <property type="protein sequence ID" value="QDU21558.1"/>
    <property type="molecule type" value="Genomic_DNA"/>
</dbReference>
<proteinExistence type="predicted"/>
<dbReference type="SUPFAM" id="SSF51735">
    <property type="entry name" value="NAD(P)-binding Rossmann-fold domains"/>
    <property type="match status" value="1"/>
</dbReference>
<dbReference type="InterPro" id="IPR051783">
    <property type="entry name" value="NAD(P)-dependent_oxidoreduct"/>
</dbReference>
<organism evidence="2 3">
    <name type="scientific">Urbifossiella limnaea</name>
    <dbReference type="NCBI Taxonomy" id="2528023"/>
    <lineage>
        <taxon>Bacteria</taxon>
        <taxon>Pseudomonadati</taxon>
        <taxon>Planctomycetota</taxon>
        <taxon>Planctomycetia</taxon>
        <taxon>Gemmatales</taxon>
        <taxon>Gemmataceae</taxon>
        <taxon>Urbifossiella</taxon>
    </lineage>
</organism>
<sequence length="274" mass="29279">MNETSSPWPARRVLVTGCTGFLGTAVVRELLARGAEVVGLVRDRAAAAEFTRHRLTGKVHVVHGRAEDLFRVHSALAVHEARAVFHMTDDPRATVTVLDATRRYDSRVPVVLARPDGVAFTAPAGQPVGVARFGALFGPGDRDASRLVPGTVAALLNGDRAGFAVEGPPRDYVAVRDAARACVTLAELLLAEPGARVLEHAFRSEWARTDREMADAVRDVFAGRVVLGTATPPDALGWAPASGLADALAETVAWCRDDLRVRSFGPRQVQRIAA</sequence>
<dbReference type="Proteomes" id="UP000319576">
    <property type="component" value="Chromosome"/>
</dbReference>
<dbReference type="GO" id="GO:0005737">
    <property type="term" value="C:cytoplasm"/>
    <property type="evidence" value="ECO:0007669"/>
    <property type="project" value="TreeGrafter"/>
</dbReference>